<dbReference type="AlphaFoldDB" id="A0A1Y2ETI3"/>
<dbReference type="InterPro" id="IPR007304">
    <property type="entry name" value="TAP46-like"/>
</dbReference>
<accession>A0A1Y2ETI3</accession>
<feature type="region of interest" description="Disordered" evidence="1">
    <location>
        <begin position="194"/>
        <end position="214"/>
    </location>
</feature>
<dbReference type="Gene3D" id="1.25.40.540">
    <property type="entry name" value="TAP42-like family"/>
    <property type="match status" value="1"/>
</dbReference>
<dbReference type="GeneID" id="63788259"/>
<dbReference type="RefSeq" id="XP_040722175.1">
    <property type="nucleotide sequence ID" value="XM_040871660.1"/>
</dbReference>
<evidence type="ECO:0000313" key="2">
    <source>
        <dbReference type="EMBL" id="ORY74869.1"/>
    </source>
</evidence>
<dbReference type="STRING" id="56484.A0A1Y2ETI3"/>
<feature type="compositionally biased region" description="Basic and acidic residues" evidence="1">
    <location>
        <begin position="197"/>
        <end position="206"/>
    </location>
</feature>
<dbReference type="Proteomes" id="UP000193685">
    <property type="component" value="Unassembled WGS sequence"/>
</dbReference>
<dbReference type="PANTHER" id="PTHR10933">
    <property type="entry name" value="IMMUNOGLOBULIN-BINDING PROTEIN 1"/>
    <property type="match status" value="1"/>
</dbReference>
<dbReference type="OrthoDB" id="10261753at2759"/>
<evidence type="ECO:0000256" key="1">
    <source>
        <dbReference type="SAM" id="MobiDB-lite"/>
    </source>
</evidence>
<dbReference type="GO" id="GO:0009966">
    <property type="term" value="P:regulation of signal transduction"/>
    <property type="evidence" value="ECO:0007669"/>
    <property type="project" value="InterPro"/>
</dbReference>
<dbReference type="GO" id="GO:0051721">
    <property type="term" value="F:protein phosphatase 2A binding"/>
    <property type="evidence" value="ECO:0007669"/>
    <property type="project" value="TreeGrafter"/>
</dbReference>
<dbReference type="InterPro" id="IPR038511">
    <property type="entry name" value="TAP42/TAP46-like_sf"/>
</dbReference>
<dbReference type="GO" id="GO:0005829">
    <property type="term" value="C:cytosol"/>
    <property type="evidence" value="ECO:0007669"/>
    <property type="project" value="TreeGrafter"/>
</dbReference>
<reference evidence="2 3" key="1">
    <citation type="submission" date="2016-07" db="EMBL/GenBank/DDBJ databases">
        <title>Pervasive Adenine N6-methylation of Active Genes in Fungi.</title>
        <authorList>
            <consortium name="DOE Joint Genome Institute"/>
            <person name="Mondo S.J."/>
            <person name="Dannebaum R.O."/>
            <person name="Kuo R.C."/>
            <person name="Labutti K."/>
            <person name="Haridas S."/>
            <person name="Kuo A."/>
            <person name="Salamov A."/>
            <person name="Ahrendt S.R."/>
            <person name="Lipzen A."/>
            <person name="Sullivan W."/>
            <person name="Andreopoulos W.B."/>
            <person name="Clum A."/>
            <person name="Lindquist E."/>
            <person name="Daum C."/>
            <person name="Ramamoorthy G.K."/>
            <person name="Gryganskyi A."/>
            <person name="Culley D."/>
            <person name="Magnuson J.K."/>
            <person name="James T.Y."/>
            <person name="O'Malley M.A."/>
            <person name="Stajich J.E."/>
            <person name="Spatafora J.W."/>
            <person name="Visel A."/>
            <person name="Grigoriev I.V."/>
        </authorList>
    </citation>
    <scope>NUCLEOTIDE SEQUENCE [LARGE SCALE GENOMIC DNA]</scope>
    <source>
        <strain evidence="2 3">12-1054</strain>
    </source>
</reference>
<dbReference type="GO" id="GO:0035303">
    <property type="term" value="P:regulation of dephosphorylation"/>
    <property type="evidence" value="ECO:0007669"/>
    <property type="project" value="TreeGrafter"/>
</dbReference>
<feature type="region of interest" description="Disordered" evidence="1">
    <location>
        <begin position="282"/>
        <end position="304"/>
    </location>
</feature>
<sequence length="328" mass="37543">MSLKETYDEAEAQRRLFEDTVDAAALEKAIRGYEASSKLIEQLMLFSDNELFEDITDTEIRYLLTEYRLAQLVQERRDFSRRKEALQRARVLYISFLQRCLDYEIVPASSRTSVQAVVKQQRRPLDAAARRQDKIEQFRREQDLEKALALLEGRDDPEHLRELYSTAIELAITRSVSGLDSIESELNVLAMAPDPLTADRPRDDPNARTSASKDVTQWRLDAPRETGLLDKSGRPLRSFVITGQHDRDTLKRGVFGADHSLPTMTIDEYLEQEKLTGGIMAPANKAPEGKKPVQDNEASEEEERLEKIRWDKFTEENPKGIGNTMNRG</sequence>
<dbReference type="OMA" id="EYELCEA"/>
<protein>
    <submittedName>
        <fullName evidence="2">TAP42-like protein</fullName>
    </submittedName>
</protein>
<organism evidence="2 3">
    <name type="scientific">Protomyces lactucae-debilis</name>
    <dbReference type="NCBI Taxonomy" id="2754530"/>
    <lineage>
        <taxon>Eukaryota</taxon>
        <taxon>Fungi</taxon>
        <taxon>Dikarya</taxon>
        <taxon>Ascomycota</taxon>
        <taxon>Taphrinomycotina</taxon>
        <taxon>Taphrinomycetes</taxon>
        <taxon>Taphrinales</taxon>
        <taxon>Protomycetaceae</taxon>
        <taxon>Protomyces</taxon>
    </lineage>
</organism>
<keyword evidence="3" id="KW-1185">Reference proteome</keyword>
<dbReference type="Pfam" id="PF04177">
    <property type="entry name" value="TAP42"/>
    <property type="match status" value="1"/>
</dbReference>
<proteinExistence type="predicted"/>
<comment type="caution">
    <text evidence="2">The sequence shown here is derived from an EMBL/GenBank/DDBJ whole genome shotgun (WGS) entry which is preliminary data.</text>
</comment>
<dbReference type="EMBL" id="MCFI01000028">
    <property type="protein sequence ID" value="ORY74869.1"/>
    <property type="molecule type" value="Genomic_DNA"/>
</dbReference>
<evidence type="ECO:0000313" key="3">
    <source>
        <dbReference type="Proteomes" id="UP000193685"/>
    </source>
</evidence>
<name>A0A1Y2ETI3_PROLT</name>
<gene>
    <name evidence="2" type="ORF">BCR37DRAFT_395717</name>
</gene>
<dbReference type="PANTHER" id="PTHR10933:SF9">
    <property type="entry name" value="IMMUNOGLOBULIN-BINDING PROTEIN 1"/>
    <property type="match status" value="1"/>
</dbReference>